<dbReference type="EMBL" id="CP000383">
    <property type="protein sequence ID" value="ABG60196.1"/>
    <property type="molecule type" value="Genomic_DNA"/>
</dbReference>
<keyword evidence="2" id="KW-1185">Reference proteome</keyword>
<name>A0A6N4SV46_CYTH3</name>
<dbReference type="KEGG" id="chu:CHU_2954"/>
<dbReference type="AlphaFoldDB" id="A0A6N4SV46"/>
<evidence type="ECO:0000313" key="1">
    <source>
        <dbReference type="EMBL" id="ABG60196.1"/>
    </source>
</evidence>
<gene>
    <name evidence="1" type="ordered locus">CHU_2954</name>
</gene>
<protein>
    <submittedName>
        <fullName evidence="1">Uncharacterized protein</fullName>
    </submittedName>
</protein>
<sequence length="135" mass="16071">MSKNKNIGNHKISQIKLMKGYSKMELDMKKEILLTFTQFFLTYADKYEVVECRTNYRRYFSIICSDKIVEVTLSINKINNEWTVCEYGCTELSINSVDELRLKILSILKLKQPHFFRKKKIETLLAEYNIKQNKI</sequence>
<dbReference type="RefSeq" id="WP_011586306.1">
    <property type="nucleotide sequence ID" value="NC_008255.1"/>
</dbReference>
<proteinExistence type="predicted"/>
<dbReference type="Proteomes" id="UP000001822">
    <property type="component" value="Chromosome"/>
</dbReference>
<organism evidence="1 2">
    <name type="scientific">Cytophaga hutchinsonii (strain ATCC 33406 / DSM 1761 / CIP 103989 / NBRC 15051 / NCIMB 9469 / D465)</name>
    <dbReference type="NCBI Taxonomy" id="269798"/>
    <lineage>
        <taxon>Bacteria</taxon>
        <taxon>Pseudomonadati</taxon>
        <taxon>Bacteroidota</taxon>
        <taxon>Cytophagia</taxon>
        <taxon>Cytophagales</taxon>
        <taxon>Cytophagaceae</taxon>
        <taxon>Cytophaga</taxon>
    </lineage>
</organism>
<reference evidence="1 2" key="1">
    <citation type="journal article" date="2007" name="Appl. Environ. Microbiol.">
        <title>Genome sequence of the cellulolytic gliding bacterium Cytophaga hutchinsonii.</title>
        <authorList>
            <person name="Xie G."/>
            <person name="Bruce D.C."/>
            <person name="Challacombe J.F."/>
            <person name="Chertkov O."/>
            <person name="Detter J.C."/>
            <person name="Gilna P."/>
            <person name="Han C.S."/>
            <person name="Lucas S."/>
            <person name="Misra M."/>
            <person name="Myers G.L."/>
            <person name="Richardson P."/>
            <person name="Tapia R."/>
            <person name="Thayer N."/>
            <person name="Thompson L.S."/>
            <person name="Brettin T.S."/>
            <person name="Henrissat B."/>
            <person name="Wilson D.B."/>
            <person name="McBride M.J."/>
        </authorList>
    </citation>
    <scope>NUCLEOTIDE SEQUENCE [LARGE SCALE GENOMIC DNA]</scope>
    <source>
        <strain evidence="2">ATCC 33406 / DSM 1761 / CIP 103989 / NBRC 15051 / NCIMB 9469 / D465</strain>
    </source>
</reference>
<evidence type="ECO:0000313" key="2">
    <source>
        <dbReference type="Proteomes" id="UP000001822"/>
    </source>
</evidence>
<accession>A0A6N4SV46</accession>